<evidence type="ECO:0008006" key="4">
    <source>
        <dbReference type="Google" id="ProtNLM"/>
    </source>
</evidence>
<evidence type="ECO:0000313" key="2">
    <source>
        <dbReference type="EMBL" id="GLQ36083.1"/>
    </source>
</evidence>
<organism evidence="2 3">
    <name type="scientific">Amylibacter marinus</name>
    <dbReference type="NCBI Taxonomy" id="1475483"/>
    <lineage>
        <taxon>Bacteria</taxon>
        <taxon>Pseudomonadati</taxon>
        <taxon>Pseudomonadota</taxon>
        <taxon>Alphaproteobacteria</taxon>
        <taxon>Rhodobacterales</taxon>
        <taxon>Paracoccaceae</taxon>
        <taxon>Amylibacter</taxon>
    </lineage>
</organism>
<dbReference type="EMBL" id="BSNN01000008">
    <property type="protein sequence ID" value="GLQ36083.1"/>
    <property type="molecule type" value="Genomic_DNA"/>
</dbReference>
<proteinExistence type="predicted"/>
<keyword evidence="1" id="KW-0812">Transmembrane</keyword>
<feature type="transmembrane region" description="Helical" evidence="1">
    <location>
        <begin position="52"/>
        <end position="73"/>
    </location>
</feature>
<evidence type="ECO:0000256" key="1">
    <source>
        <dbReference type="SAM" id="Phobius"/>
    </source>
</evidence>
<gene>
    <name evidence="2" type="ORF">GCM10007939_23670</name>
</gene>
<name>A0ABQ5VXB6_9RHOB</name>
<feature type="transmembrane region" description="Helical" evidence="1">
    <location>
        <begin position="139"/>
        <end position="157"/>
    </location>
</feature>
<accession>A0ABQ5VXB6</accession>
<keyword evidence="1" id="KW-0472">Membrane</keyword>
<comment type="caution">
    <text evidence="2">The sequence shown here is derived from an EMBL/GenBank/DDBJ whole genome shotgun (WGS) entry which is preliminary data.</text>
</comment>
<sequence length="380" mass="40677">MVNTEASLRYQFTQPVNQILTMFLIVIVVGVGAVLAYPALAGIFLSSPYLNGFIVLVFVGGLISCFTQVFALVKCVTWAEGFALDRVGHNLVQPPKLLASLAALLSEAGARHALTSTSMQSILDSAATRLDEGREITRYIINLLIFLGLLGTFYGLATTVPAVVDTIRSLAPQDGQSGANVFENLMHGLEAQLGGMGTAFGSSLLGLAGSLVVGLLDLFAGRGQNRFYLELEDWLSSITKITSGGGEGSGDLAGSHMFQNASLNMENMQEILAQSAGRMDQLAVTVERHIQHTSALYEENTRSLQDLASGQNQIVDALARMQSEGDGILDAETRMRMRNIDTQLLRILEEMSDGRASSTNDLRTDISALTQAITAVAKGK</sequence>
<feature type="transmembrane region" description="Helical" evidence="1">
    <location>
        <begin position="199"/>
        <end position="220"/>
    </location>
</feature>
<dbReference type="Proteomes" id="UP001156694">
    <property type="component" value="Unassembled WGS sequence"/>
</dbReference>
<dbReference type="RefSeq" id="WP_284379526.1">
    <property type="nucleotide sequence ID" value="NZ_BSNN01000008.1"/>
</dbReference>
<feature type="transmembrane region" description="Helical" evidence="1">
    <location>
        <begin position="20"/>
        <end position="40"/>
    </location>
</feature>
<keyword evidence="3" id="KW-1185">Reference proteome</keyword>
<evidence type="ECO:0000313" key="3">
    <source>
        <dbReference type="Proteomes" id="UP001156694"/>
    </source>
</evidence>
<protein>
    <recommendedName>
        <fullName evidence="4">Biopolymer transporter ExbB</fullName>
    </recommendedName>
</protein>
<keyword evidence="1" id="KW-1133">Transmembrane helix</keyword>
<reference evidence="3" key="1">
    <citation type="journal article" date="2019" name="Int. J. Syst. Evol. Microbiol.">
        <title>The Global Catalogue of Microorganisms (GCM) 10K type strain sequencing project: providing services to taxonomists for standard genome sequencing and annotation.</title>
        <authorList>
            <consortium name="The Broad Institute Genomics Platform"/>
            <consortium name="The Broad Institute Genome Sequencing Center for Infectious Disease"/>
            <person name="Wu L."/>
            <person name="Ma J."/>
        </authorList>
    </citation>
    <scope>NUCLEOTIDE SEQUENCE [LARGE SCALE GENOMIC DNA]</scope>
    <source>
        <strain evidence="3">NBRC 110140</strain>
    </source>
</reference>